<feature type="transmembrane region" description="Helical" evidence="8">
    <location>
        <begin position="218"/>
        <end position="237"/>
    </location>
</feature>
<dbReference type="RefSeq" id="WP_191147426.1">
    <property type="nucleotide sequence ID" value="NZ_CP061274.1"/>
</dbReference>
<evidence type="ECO:0000256" key="6">
    <source>
        <dbReference type="ARBA" id="ARBA00023136"/>
    </source>
</evidence>
<dbReference type="InterPro" id="IPR006153">
    <property type="entry name" value="Cation/H_exchanger_TM"/>
</dbReference>
<dbReference type="PANTHER" id="PTHR42751:SF4">
    <property type="entry name" value="K(+)_H(+) ANTIPORTER SUBUNIT KHTU"/>
    <property type="match status" value="1"/>
</dbReference>
<feature type="transmembrane region" description="Helical" evidence="8">
    <location>
        <begin position="368"/>
        <end position="392"/>
    </location>
</feature>
<evidence type="ECO:0000256" key="5">
    <source>
        <dbReference type="ARBA" id="ARBA00022989"/>
    </source>
</evidence>
<dbReference type="PANTHER" id="PTHR42751">
    <property type="entry name" value="SODIUM/HYDROGEN EXCHANGER FAMILY/TRKA DOMAIN PROTEIN"/>
    <property type="match status" value="1"/>
</dbReference>
<dbReference type="GO" id="GO:0016020">
    <property type="term" value="C:membrane"/>
    <property type="evidence" value="ECO:0007669"/>
    <property type="project" value="UniProtKB-SubCell"/>
</dbReference>
<dbReference type="GO" id="GO:0015297">
    <property type="term" value="F:antiporter activity"/>
    <property type="evidence" value="ECO:0007669"/>
    <property type="project" value="InterPro"/>
</dbReference>
<feature type="transmembrane region" description="Helical" evidence="8">
    <location>
        <begin position="243"/>
        <end position="261"/>
    </location>
</feature>
<dbReference type="InterPro" id="IPR038770">
    <property type="entry name" value="Na+/solute_symporter_sf"/>
</dbReference>
<feature type="transmembrane region" description="Helical" evidence="8">
    <location>
        <begin position="303"/>
        <end position="324"/>
    </location>
</feature>
<keyword evidence="5 8" id="KW-1133">Transmembrane helix</keyword>
<keyword evidence="11" id="KW-1185">Reference proteome</keyword>
<feature type="compositionally biased region" description="Low complexity" evidence="7">
    <location>
        <begin position="444"/>
        <end position="460"/>
    </location>
</feature>
<name>A0A7L7Z169_9MICO</name>
<evidence type="ECO:0000313" key="10">
    <source>
        <dbReference type="EMBL" id="QOD43441.1"/>
    </source>
</evidence>
<dbReference type="KEGG" id="czh:H9X71_12745"/>
<evidence type="ECO:0000259" key="9">
    <source>
        <dbReference type="Pfam" id="PF00999"/>
    </source>
</evidence>
<gene>
    <name evidence="10" type="ORF">H9X71_12745</name>
</gene>
<feature type="transmembrane region" description="Helical" evidence="8">
    <location>
        <begin position="89"/>
        <end position="113"/>
    </location>
</feature>
<dbReference type="EMBL" id="CP061274">
    <property type="protein sequence ID" value="QOD43441.1"/>
    <property type="molecule type" value="Genomic_DNA"/>
</dbReference>
<keyword evidence="3" id="KW-0813">Transport</keyword>
<comment type="similarity">
    <text evidence="2">Belongs to the monovalent cation:proton antiporter 2 (CPA2) transporter (TC 2.A.37) family.</text>
</comment>
<reference evidence="10 11" key="1">
    <citation type="submission" date="2020-08" db="EMBL/GenBank/DDBJ databases">
        <title>Description of Clavibacter zhangzhiyonge sp. nov., a phytopathogenic actinobacterium isolated from barley seeds, causing leaf brown spot and decline.</title>
        <authorList>
            <person name="Tian Q."/>
            <person name="Chuan J."/>
            <person name="Zhao W."/>
            <person name="Li X."/>
        </authorList>
    </citation>
    <scope>NUCLEOTIDE SEQUENCE [LARGE SCALE GENOMIC DNA]</scope>
    <source>
        <strain evidence="10 11">DM1</strain>
    </source>
</reference>
<evidence type="ECO:0000256" key="1">
    <source>
        <dbReference type="ARBA" id="ARBA00004141"/>
    </source>
</evidence>
<dbReference type="Proteomes" id="UP000516660">
    <property type="component" value="Chromosome"/>
</dbReference>
<feature type="transmembrane region" description="Helical" evidence="8">
    <location>
        <begin position="58"/>
        <end position="77"/>
    </location>
</feature>
<feature type="domain" description="Cation/H+ exchanger transmembrane" evidence="9">
    <location>
        <begin position="15"/>
        <end position="380"/>
    </location>
</feature>
<accession>A0A7L7Z169</accession>
<proteinExistence type="inferred from homology"/>
<feature type="compositionally biased region" description="Basic and acidic residues" evidence="7">
    <location>
        <begin position="478"/>
        <end position="512"/>
    </location>
</feature>
<keyword evidence="6 8" id="KW-0472">Membrane</keyword>
<evidence type="ECO:0000256" key="8">
    <source>
        <dbReference type="SAM" id="Phobius"/>
    </source>
</evidence>
<dbReference type="GO" id="GO:1902600">
    <property type="term" value="P:proton transmembrane transport"/>
    <property type="evidence" value="ECO:0007669"/>
    <property type="project" value="InterPro"/>
</dbReference>
<evidence type="ECO:0000256" key="2">
    <source>
        <dbReference type="ARBA" id="ARBA00005551"/>
    </source>
</evidence>
<keyword evidence="4 8" id="KW-0812">Transmembrane</keyword>
<feature type="transmembrane region" description="Helical" evidence="8">
    <location>
        <begin position="119"/>
        <end position="138"/>
    </location>
</feature>
<protein>
    <submittedName>
        <fullName evidence="10">Cation:proton antiporter</fullName>
    </submittedName>
</protein>
<organism evidence="10 11">
    <name type="scientific">Clavibacter zhangzhiyongii</name>
    <dbReference type="NCBI Taxonomy" id="2768071"/>
    <lineage>
        <taxon>Bacteria</taxon>
        <taxon>Bacillati</taxon>
        <taxon>Actinomycetota</taxon>
        <taxon>Actinomycetes</taxon>
        <taxon>Micrococcales</taxon>
        <taxon>Microbacteriaceae</taxon>
        <taxon>Clavibacter</taxon>
    </lineage>
</organism>
<evidence type="ECO:0000256" key="3">
    <source>
        <dbReference type="ARBA" id="ARBA00022448"/>
    </source>
</evidence>
<dbReference type="Gene3D" id="1.20.1530.20">
    <property type="match status" value="1"/>
</dbReference>
<sequence length="512" mass="54385">MHHGPDLIVLGLLFVLAYAFGQLGKRVGLPAIPIYMLVGLLASPNVDWFPLDFASGDIELIAVFGLILLLFNLGLEFDQDEFFGNAGKLIVSGGSYVLINMGVGFAFGFALGWGTREALIIAGMTATSSSAIVTKLLIELNRLANDETPMILGVTVVEDIFIAVYLAIVSVVLSGQTEPWAVVGQLAVSFAFLVVMFTVARKGGAFLSRFLRTRDVELFTVLFFGLAILFFGLAILFGGIGEVLGVTDAIGAFLIGLVLGATRVRNRIEQIAIPLRDVFGAFFFLNFGLALDPREFPTVVIPVLVAVVMTVTLNLIAGQFVAWLNGHGAQAGINTAFILQNRGEFALILATLSLSAGLDERIQPFAGLYVLVMAIMGPLLAANSVRIGTAVLPTRYRSATKRAAEKAARDAERAGALALFESAERGDQAVVDAYDDGLQVTGSRPGTAARGTTPGTGPEAEGARGGARVDDGGAVDGDDAHPAPDRRRAEQAGQQSDHDTWTPPTREREPDY</sequence>
<feature type="region of interest" description="Disordered" evidence="7">
    <location>
        <begin position="438"/>
        <end position="512"/>
    </location>
</feature>
<evidence type="ECO:0000256" key="7">
    <source>
        <dbReference type="SAM" id="MobiDB-lite"/>
    </source>
</evidence>
<evidence type="ECO:0000313" key="11">
    <source>
        <dbReference type="Proteomes" id="UP000516660"/>
    </source>
</evidence>
<dbReference type="AlphaFoldDB" id="A0A7L7Z169"/>
<feature type="transmembrane region" description="Helical" evidence="8">
    <location>
        <begin position="150"/>
        <end position="173"/>
    </location>
</feature>
<evidence type="ECO:0000256" key="4">
    <source>
        <dbReference type="ARBA" id="ARBA00022692"/>
    </source>
</evidence>
<dbReference type="Pfam" id="PF00999">
    <property type="entry name" value="Na_H_Exchanger"/>
    <property type="match status" value="1"/>
</dbReference>
<feature type="transmembrane region" description="Helical" evidence="8">
    <location>
        <begin position="179"/>
        <end position="197"/>
    </location>
</feature>
<comment type="subcellular location">
    <subcellularLocation>
        <location evidence="1">Membrane</location>
        <topology evidence="1">Multi-pass membrane protein</topology>
    </subcellularLocation>
</comment>